<gene>
    <name evidence="5" type="ORF">HPF_14460</name>
</gene>
<dbReference type="InterPro" id="IPR036388">
    <property type="entry name" value="WH-like_DNA-bd_sf"/>
</dbReference>
<keyword evidence="2" id="KW-0238">DNA-binding</keyword>
<evidence type="ECO:0000256" key="3">
    <source>
        <dbReference type="ARBA" id="ARBA00023163"/>
    </source>
</evidence>
<organism evidence="5 6">
    <name type="scientific">Hydrogenophaga pseudoflava</name>
    <name type="common">Pseudomonas carboxydoflava</name>
    <dbReference type="NCBI Taxonomy" id="47421"/>
    <lineage>
        <taxon>Bacteria</taxon>
        <taxon>Pseudomonadati</taxon>
        <taxon>Pseudomonadota</taxon>
        <taxon>Betaproteobacteria</taxon>
        <taxon>Burkholderiales</taxon>
        <taxon>Comamonadaceae</taxon>
        <taxon>Hydrogenophaga</taxon>
    </lineage>
</organism>
<dbReference type="PANTHER" id="PTHR43132:SF2">
    <property type="entry name" value="ARSENICAL RESISTANCE OPERON REPRESSOR ARSR-RELATED"/>
    <property type="match status" value="1"/>
</dbReference>
<dbReference type="InterPro" id="IPR011991">
    <property type="entry name" value="ArsR-like_HTH"/>
</dbReference>
<dbReference type="InterPro" id="IPR051011">
    <property type="entry name" value="Metal_resp_trans_reg"/>
</dbReference>
<dbReference type="Proteomes" id="UP000293912">
    <property type="component" value="Chromosome"/>
</dbReference>
<dbReference type="SMART" id="SM00418">
    <property type="entry name" value="HTH_ARSR"/>
    <property type="match status" value="1"/>
</dbReference>
<dbReference type="KEGG" id="hpse:HPF_14460"/>
<dbReference type="Pfam" id="PF12840">
    <property type="entry name" value="HTH_20"/>
    <property type="match status" value="1"/>
</dbReference>
<reference evidence="5 6" key="1">
    <citation type="submission" date="2019-03" db="EMBL/GenBank/DDBJ databases">
        <authorList>
            <person name="Sebastian G."/>
            <person name="Baumann P."/>
            <person name="Ruckert C."/>
            <person name="Kalinowski J."/>
            <person name="Nebel B."/>
            <person name="Takors R."/>
            <person name="Blombach B."/>
        </authorList>
    </citation>
    <scope>NUCLEOTIDE SEQUENCE [LARGE SCALE GENOMIC DNA]</scope>
    <source>
        <strain evidence="5 6">DSM 1084</strain>
    </source>
</reference>
<dbReference type="GO" id="GO:0003700">
    <property type="term" value="F:DNA-binding transcription factor activity"/>
    <property type="evidence" value="ECO:0007669"/>
    <property type="project" value="InterPro"/>
</dbReference>
<dbReference type="SUPFAM" id="SSF46785">
    <property type="entry name" value="Winged helix' DNA-binding domain"/>
    <property type="match status" value="1"/>
</dbReference>
<evidence type="ECO:0000256" key="2">
    <source>
        <dbReference type="ARBA" id="ARBA00023125"/>
    </source>
</evidence>
<evidence type="ECO:0000256" key="1">
    <source>
        <dbReference type="ARBA" id="ARBA00023015"/>
    </source>
</evidence>
<dbReference type="Gene3D" id="1.10.10.10">
    <property type="entry name" value="Winged helix-like DNA-binding domain superfamily/Winged helix DNA-binding domain"/>
    <property type="match status" value="1"/>
</dbReference>
<dbReference type="RefSeq" id="WP_133156983.1">
    <property type="nucleotide sequence ID" value="NZ_CP037867.1"/>
</dbReference>
<proteinExistence type="predicted"/>
<dbReference type="PANTHER" id="PTHR43132">
    <property type="entry name" value="ARSENICAL RESISTANCE OPERON REPRESSOR ARSR-RELATED"/>
    <property type="match status" value="1"/>
</dbReference>
<dbReference type="InterPro" id="IPR036390">
    <property type="entry name" value="WH_DNA-bd_sf"/>
</dbReference>
<dbReference type="InterPro" id="IPR001845">
    <property type="entry name" value="HTH_ArsR_DNA-bd_dom"/>
</dbReference>
<evidence type="ECO:0000313" key="5">
    <source>
        <dbReference type="EMBL" id="QBM28900.1"/>
    </source>
</evidence>
<keyword evidence="6" id="KW-1185">Reference proteome</keyword>
<evidence type="ECO:0000259" key="4">
    <source>
        <dbReference type="PROSITE" id="PS50987"/>
    </source>
</evidence>
<dbReference type="GO" id="GO:0003677">
    <property type="term" value="F:DNA binding"/>
    <property type="evidence" value="ECO:0007669"/>
    <property type="project" value="UniProtKB-KW"/>
</dbReference>
<feature type="domain" description="HTH arsR-type" evidence="4">
    <location>
        <begin position="3"/>
        <end position="100"/>
    </location>
</feature>
<protein>
    <submittedName>
        <fullName evidence="5">Helix-turn-helix domain protein</fullName>
    </submittedName>
</protein>
<dbReference type="AlphaFoldDB" id="A0A4P6WYY8"/>
<dbReference type="CDD" id="cd00090">
    <property type="entry name" value="HTH_ARSR"/>
    <property type="match status" value="1"/>
</dbReference>
<dbReference type="EMBL" id="CP037867">
    <property type="protein sequence ID" value="QBM28900.1"/>
    <property type="molecule type" value="Genomic_DNA"/>
</dbReference>
<keyword evidence="1" id="KW-0805">Transcription regulation</keyword>
<sequence length="116" mass="12371">METITPAEQQALSALTALSQVVRLRAFRELVVAGPAGMTPGAIAERLYVAPSSLSFHLKELVHANLVSAEPQGRHLIYRAHFDRMNALLGYLTEHCCGGQACEVAPPACTDCGDPA</sequence>
<dbReference type="PROSITE" id="PS50987">
    <property type="entry name" value="HTH_ARSR_2"/>
    <property type="match status" value="1"/>
</dbReference>
<evidence type="ECO:0000313" key="6">
    <source>
        <dbReference type="Proteomes" id="UP000293912"/>
    </source>
</evidence>
<keyword evidence="3" id="KW-0804">Transcription</keyword>
<accession>A0A4P6WYY8</accession>
<name>A0A4P6WYY8_HYDPS</name>